<dbReference type="GeneID" id="80545067"/>
<sequence length="52" mass="6181">MCDNCGEQKVKYQYFGATGWRYFCTEQCWSVFYAMPIKEEGYYSLDKVEVGQ</sequence>
<reference evidence="1 2" key="1">
    <citation type="submission" date="2022-05" db="EMBL/GenBank/DDBJ databases">
        <title>Diverse viruses of marine archaea discovered using metagenomics.</title>
        <authorList>
            <person name="Zhou Y."/>
        </authorList>
    </citation>
    <scope>NUCLEOTIDE SEQUENCE [LARGE SCALE GENOMIC DNA]</scope>
    <source>
        <strain evidence="1">YSH_150918</strain>
    </source>
</reference>
<organism evidence="1 2">
    <name type="scientific">Poseidoniales virus YSH_150918</name>
    <dbReference type="NCBI Taxonomy" id="3071324"/>
    <lineage>
        <taxon>Viruses</taxon>
        <taxon>Duplodnaviria</taxon>
        <taxon>Heunggongvirae</taxon>
        <taxon>Uroviricota</taxon>
        <taxon>Caudoviricetes</taxon>
        <taxon>Magrovirales</taxon>
        <taxon>Aoguangviridae</taxon>
        <taxon>Aobingvirus</taxon>
        <taxon>Aobingvirus yangshanense</taxon>
    </lineage>
</organism>
<dbReference type="EMBL" id="ON649702">
    <property type="protein sequence ID" value="UVF62512.1"/>
    <property type="molecule type" value="Genomic_DNA"/>
</dbReference>
<dbReference type="KEGG" id="vg:80545067"/>
<dbReference type="RefSeq" id="YP_010806106.1">
    <property type="nucleotide sequence ID" value="NC_077214.1"/>
</dbReference>
<dbReference type="Proteomes" id="UP001157002">
    <property type="component" value="Segment"/>
</dbReference>
<protein>
    <submittedName>
        <fullName evidence="1">Uncharacterized protein</fullName>
    </submittedName>
</protein>
<accession>A0A976UBH1</accession>
<evidence type="ECO:0000313" key="1">
    <source>
        <dbReference type="EMBL" id="UVF62512.1"/>
    </source>
</evidence>
<name>A0A976UBH1_9CAUD</name>
<proteinExistence type="predicted"/>
<evidence type="ECO:0000313" key="2">
    <source>
        <dbReference type="Proteomes" id="UP001157002"/>
    </source>
</evidence>
<keyword evidence="2" id="KW-1185">Reference proteome</keyword>